<dbReference type="PANTHER" id="PTHR30336:SF4">
    <property type="entry name" value="ENVELOPE BIOGENESIS FACTOR ELYC"/>
    <property type="match status" value="1"/>
</dbReference>
<dbReference type="Proteomes" id="UP000824029">
    <property type="component" value="Unassembled WGS sequence"/>
</dbReference>
<evidence type="ECO:0000256" key="1">
    <source>
        <dbReference type="SAM" id="Phobius"/>
    </source>
</evidence>
<dbReference type="Pfam" id="PF02698">
    <property type="entry name" value="DUF218"/>
    <property type="match status" value="1"/>
</dbReference>
<evidence type="ECO:0000313" key="3">
    <source>
        <dbReference type="EMBL" id="HIZ18605.1"/>
    </source>
</evidence>
<dbReference type="AlphaFoldDB" id="A0A9D2DKF1"/>
<dbReference type="InterPro" id="IPR014729">
    <property type="entry name" value="Rossmann-like_a/b/a_fold"/>
</dbReference>
<keyword evidence="1" id="KW-0472">Membrane</keyword>
<dbReference type="GO" id="GO:0000270">
    <property type="term" value="P:peptidoglycan metabolic process"/>
    <property type="evidence" value="ECO:0007669"/>
    <property type="project" value="TreeGrafter"/>
</dbReference>
<organism evidence="3 4">
    <name type="scientific">Candidatus Olsenella stercoravium</name>
    <dbReference type="NCBI Taxonomy" id="2838713"/>
    <lineage>
        <taxon>Bacteria</taxon>
        <taxon>Bacillati</taxon>
        <taxon>Actinomycetota</taxon>
        <taxon>Coriobacteriia</taxon>
        <taxon>Coriobacteriales</taxon>
        <taxon>Atopobiaceae</taxon>
        <taxon>Olsenella</taxon>
    </lineage>
</organism>
<feature type="domain" description="DUF218" evidence="2">
    <location>
        <begin position="83"/>
        <end position="222"/>
    </location>
</feature>
<dbReference type="EMBL" id="DXBZ01000112">
    <property type="protein sequence ID" value="HIZ18605.1"/>
    <property type="molecule type" value="Genomic_DNA"/>
</dbReference>
<sequence length="235" mass="24311">MMVVLVVLGVLSIAYGLLMAALYPAGGFFLVWVALGAALLAAWRFQPVRLAICAVCLAGILAVGALSALIVTTAAATPPAGLDCLVVLGAGLRPDGTPTETLQYRLDAALSYLEENPGTTCIVSGGQGFGESRTEADAMADYLVGRGLGAGRVTKEETSTTTAENIRNSAELLAPGASVAVVTNDFHLYRALRIAHNNGLPDAHGLAARTNPLYMPQATLRECFAIAKDALVGNI</sequence>
<gene>
    <name evidence="3" type="ORF">IAA22_05810</name>
</gene>
<evidence type="ECO:0000313" key="4">
    <source>
        <dbReference type="Proteomes" id="UP000824029"/>
    </source>
</evidence>
<dbReference type="Gene3D" id="3.40.50.620">
    <property type="entry name" value="HUPs"/>
    <property type="match status" value="1"/>
</dbReference>
<feature type="transmembrane region" description="Helical" evidence="1">
    <location>
        <begin position="50"/>
        <end position="71"/>
    </location>
</feature>
<evidence type="ECO:0000259" key="2">
    <source>
        <dbReference type="Pfam" id="PF02698"/>
    </source>
</evidence>
<proteinExistence type="predicted"/>
<accession>A0A9D2DKF1</accession>
<name>A0A9D2DKF1_9ACTN</name>
<keyword evidence="1" id="KW-1133">Transmembrane helix</keyword>
<dbReference type="InterPro" id="IPR051599">
    <property type="entry name" value="Cell_Envelope_Assoc"/>
</dbReference>
<reference evidence="3" key="1">
    <citation type="journal article" date="2021" name="PeerJ">
        <title>Extensive microbial diversity within the chicken gut microbiome revealed by metagenomics and culture.</title>
        <authorList>
            <person name="Gilroy R."/>
            <person name="Ravi A."/>
            <person name="Getino M."/>
            <person name="Pursley I."/>
            <person name="Horton D.L."/>
            <person name="Alikhan N.F."/>
            <person name="Baker D."/>
            <person name="Gharbi K."/>
            <person name="Hall N."/>
            <person name="Watson M."/>
            <person name="Adriaenssens E.M."/>
            <person name="Foster-Nyarko E."/>
            <person name="Jarju S."/>
            <person name="Secka A."/>
            <person name="Antonio M."/>
            <person name="Oren A."/>
            <person name="Chaudhuri R.R."/>
            <person name="La Ragione R."/>
            <person name="Hildebrand F."/>
            <person name="Pallen M.J."/>
        </authorList>
    </citation>
    <scope>NUCLEOTIDE SEQUENCE</scope>
    <source>
        <strain evidence="3">ChiHecolR3B27-1887</strain>
    </source>
</reference>
<comment type="caution">
    <text evidence="3">The sequence shown here is derived from an EMBL/GenBank/DDBJ whole genome shotgun (WGS) entry which is preliminary data.</text>
</comment>
<protein>
    <submittedName>
        <fullName evidence="3">YdcF family protein</fullName>
    </submittedName>
</protein>
<dbReference type="GO" id="GO:0043164">
    <property type="term" value="P:Gram-negative-bacterium-type cell wall biogenesis"/>
    <property type="evidence" value="ECO:0007669"/>
    <property type="project" value="TreeGrafter"/>
</dbReference>
<keyword evidence="1" id="KW-0812">Transmembrane</keyword>
<dbReference type="GO" id="GO:0005886">
    <property type="term" value="C:plasma membrane"/>
    <property type="evidence" value="ECO:0007669"/>
    <property type="project" value="TreeGrafter"/>
</dbReference>
<feature type="transmembrane region" description="Helical" evidence="1">
    <location>
        <begin position="26"/>
        <end position="43"/>
    </location>
</feature>
<dbReference type="InterPro" id="IPR003848">
    <property type="entry name" value="DUF218"/>
</dbReference>
<dbReference type="PANTHER" id="PTHR30336">
    <property type="entry name" value="INNER MEMBRANE PROTEIN, PROBABLE PERMEASE"/>
    <property type="match status" value="1"/>
</dbReference>
<dbReference type="CDD" id="cd06259">
    <property type="entry name" value="YdcF-like"/>
    <property type="match status" value="1"/>
</dbReference>
<reference evidence="3" key="2">
    <citation type="submission" date="2021-04" db="EMBL/GenBank/DDBJ databases">
        <authorList>
            <person name="Gilroy R."/>
        </authorList>
    </citation>
    <scope>NUCLEOTIDE SEQUENCE</scope>
    <source>
        <strain evidence="3">ChiHecolR3B27-1887</strain>
    </source>
</reference>